<proteinExistence type="predicted"/>
<comment type="caution">
    <text evidence="1">The sequence shown here is derived from an EMBL/GenBank/DDBJ whole genome shotgun (WGS) entry which is preliminary data.</text>
</comment>
<dbReference type="Proteomes" id="UP000814128">
    <property type="component" value="Unassembled WGS sequence"/>
</dbReference>
<sequence length="628" mass="67029">MAASATAPRFKQFPFFDQSRVRDVHDASQTPHILSTPAEIAATASSSRGALVADTHGSIHVLDADFEPALSWVAHVGGRVTHMAEADGVLITLGEEDALPQPLLKVWHLSKTDKHGAPLLLRTAKIPSPSSSARRAPVACIALAPALAALAIGLADGTVLLYRHFAHAVLSASSPASALPKPRTVLDPVPAEPITGLAFSAQPPSSTSTATAPDALSLFVATPARVRVCTLSSGSSMRAPLEVLQVGAALGCAVRAPKGDGMVVGRQEAVYVCGVEGRGASFAIEGPKLLLHTHRDYLLIVSPPAASSSELSKLPANEVGRVTVFDPESKLIAFSAAVPSGVRAVLSQWGDLFVLANDGALLRLHEVPLPDQLSTLCAAQQHPLALTLAAARGLDAGALAGVRRAYADYLYARGDTDGAMAQYVLTIGWVRSSYVVRRFLDAQRIHNLVTYLQELHALGLANADHTTLLLNAYTKLKDVARLDSFIRTEAKRGADAGELPFDLDTAIRVCRQAGYFEHAAYLARRWERREDYLRIVIEDTENYADALAYLRRLGPSAAEHNLARYGRKMLGALPDETTQLLIDICTDPAALRAVDPELQSEQPAAARQQTSYLAYLNLNRAPAPAAEQ</sequence>
<reference evidence="1" key="1">
    <citation type="submission" date="2021-02" db="EMBL/GenBank/DDBJ databases">
        <authorList>
            <consortium name="DOE Joint Genome Institute"/>
            <person name="Ahrendt S."/>
            <person name="Looney B.P."/>
            <person name="Miyauchi S."/>
            <person name="Morin E."/>
            <person name="Drula E."/>
            <person name="Courty P.E."/>
            <person name="Chicoki N."/>
            <person name="Fauchery L."/>
            <person name="Kohler A."/>
            <person name="Kuo A."/>
            <person name="Labutti K."/>
            <person name="Pangilinan J."/>
            <person name="Lipzen A."/>
            <person name="Riley R."/>
            <person name="Andreopoulos W."/>
            <person name="He G."/>
            <person name="Johnson J."/>
            <person name="Barry K.W."/>
            <person name="Grigoriev I.V."/>
            <person name="Nagy L."/>
            <person name="Hibbett D."/>
            <person name="Henrissat B."/>
            <person name="Matheny P.B."/>
            <person name="Labbe J."/>
            <person name="Martin F."/>
        </authorList>
    </citation>
    <scope>NUCLEOTIDE SEQUENCE</scope>
    <source>
        <strain evidence="1">EC-137</strain>
    </source>
</reference>
<keyword evidence="2" id="KW-1185">Reference proteome</keyword>
<accession>A0ACB8Q4F4</accession>
<evidence type="ECO:0000313" key="1">
    <source>
        <dbReference type="EMBL" id="KAI0026641.1"/>
    </source>
</evidence>
<feature type="non-terminal residue" evidence="1">
    <location>
        <position position="628"/>
    </location>
</feature>
<organism evidence="1 2">
    <name type="scientific">Vararia minispora EC-137</name>
    <dbReference type="NCBI Taxonomy" id="1314806"/>
    <lineage>
        <taxon>Eukaryota</taxon>
        <taxon>Fungi</taxon>
        <taxon>Dikarya</taxon>
        <taxon>Basidiomycota</taxon>
        <taxon>Agaricomycotina</taxon>
        <taxon>Agaricomycetes</taxon>
        <taxon>Russulales</taxon>
        <taxon>Lachnocladiaceae</taxon>
        <taxon>Vararia</taxon>
    </lineage>
</organism>
<protein>
    <submittedName>
        <fullName evidence="1">Uncharacterized protein</fullName>
    </submittedName>
</protein>
<name>A0ACB8Q4F4_9AGAM</name>
<gene>
    <name evidence="1" type="ORF">K488DRAFT_75195</name>
</gene>
<reference evidence="1" key="2">
    <citation type="journal article" date="2022" name="New Phytol.">
        <title>Evolutionary transition to the ectomycorrhizal habit in the genomes of a hyperdiverse lineage of mushroom-forming fungi.</title>
        <authorList>
            <person name="Looney B."/>
            <person name="Miyauchi S."/>
            <person name="Morin E."/>
            <person name="Drula E."/>
            <person name="Courty P.E."/>
            <person name="Kohler A."/>
            <person name="Kuo A."/>
            <person name="LaButti K."/>
            <person name="Pangilinan J."/>
            <person name="Lipzen A."/>
            <person name="Riley R."/>
            <person name="Andreopoulos W."/>
            <person name="He G."/>
            <person name="Johnson J."/>
            <person name="Nolan M."/>
            <person name="Tritt A."/>
            <person name="Barry K.W."/>
            <person name="Grigoriev I.V."/>
            <person name="Nagy L.G."/>
            <person name="Hibbett D."/>
            <person name="Henrissat B."/>
            <person name="Matheny P.B."/>
            <person name="Labbe J."/>
            <person name="Martin F.M."/>
        </authorList>
    </citation>
    <scope>NUCLEOTIDE SEQUENCE</scope>
    <source>
        <strain evidence="1">EC-137</strain>
    </source>
</reference>
<evidence type="ECO:0000313" key="2">
    <source>
        <dbReference type="Proteomes" id="UP000814128"/>
    </source>
</evidence>
<dbReference type="EMBL" id="MU274320">
    <property type="protein sequence ID" value="KAI0026641.1"/>
    <property type="molecule type" value="Genomic_DNA"/>
</dbReference>